<evidence type="ECO:0000256" key="10">
    <source>
        <dbReference type="SAM" id="SignalP"/>
    </source>
</evidence>
<feature type="transmembrane region" description="Helical" evidence="9">
    <location>
        <begin position="303"/>
        <end position="325"/>
    </location>
</feature>
<dbReference type="GO" id="GO:0012505">
    <property type="term" value="C:endomembrane system"/>
    <property type="evidence" value="ECO:0007669"/>
    <property type="project" value="UniProtKB-SubCell"/>
</dbReference>
<evidence type="ECO:0000256" key="8">
    <source>
        <dbReference type="SAM" id="MobiDB-lite"/>
    </source>
</evidence>
<reference evidence="12" key="1">
    <citation type="submission" date="2015-07" db="EMBL/GenBank/DDBJ databases">
        <title>Transcriptome Assembly of Anthurium amnicola.</title>
        <authorList>
            <person name="Suzuki J."/>
        </authorList>
    </citation>
    <scope>NUCLEOTIDE SEQUENCE</scope>
</reference>
<sequence>MEGLGLGRRLVWLLLMSLLLWSVGSCAFLNDEGRALLRFRERVEVDPYAALSDWVAGEDTDDPCSWSRIECEDGKVTVLNLKDLCIKGTLAPELGTLFHLKSLILHNNSFYGIIPREFGILQKLEILDLGYNNLSGPIPSDLGNILSLEFLMMRGNQFLGSMPSKLYDLSMLSELEVDGNLPSSNGKSLTRVDGNATIRRILQLDNGGQGKSKKLTGPPAASPSSPPPSSDSQNPDSLPPTPLKNVPSPSREPNSGTKAPAHKLAPPPAAKKNRTSGVPPSPSVTNPRSSGSPPPKASQPKKMFILVGVGTLSLVGALVFCVLCYQCNKVVTVKPWTTGLSGQLQKAFVTGVPQLKRSELETACEDFSNIIGSLSDCMLYKGTLSSGVEIAVASTHVTSAKDWSKHSEALFRKKIATLSKVNHKNFVNLLGYCEQEEPFTRIMVFEYAPNGTLFEHLHVKEAEELDWAARLRISMGIAYCLDQMHQLQGPVVLRNLQSSSIYLTDDFAAKVSDFEFWSQTTVVETVSAGSGPLDKNAPNSDSIVYKFGILLLEIISGRPPYSDEKGLLLDWASDYLQGSKPLSGVVDPNIVLSHEDDVGAFLEVIRHCCNPVPQARPTIKEVTSRLREITAVSPDGASPKLSPLWWAELEILSTEMN</sequence>
<feature type="domain" description="Protein kinase" evidence="11">
    <location>
        <begin position="365"/>
        <end position="630"/>
    </location>
</feature>
<dbReference type="AlphaFoldDB" id="A0A1D1ZKL2"/>
<dbReference type="FunFam" id="3.30.200.20:FF:000489">
    <property type="entry name" value="Inactive receptor-like serine/threonine-protein kinase"/>
    <property type="match status" value="1"/>
</dbReference>
<dbReference type="FunFam" id="3.80.10.10:FF:000400">
    <property type="entry name" value="Nuclear pore complex protein NUP107"/>
    <property type="match status" value="1"/>
</dbReference>
<dbReference type="Gene3D" id="3.80.10.10">
    <property type="entry name" value="Ribonuclease Inhibitor"/>
    <property type="match status" value="1"/>
</dbReference>
<evidence type="ECO:0000259" key="11">
    <source>
        <dbReference type="PROSITE" id="PS50011"/>
    </source>
</evidence>
<gene>
    <name evidence="12" type="primary">At5g45840_0</name>
    <name evidence="12" type="ORF">g.47565</name>
</gene>
<evidence type="ECO:0000256" key="1">
    <source>
        <dbReference type="ARBA" id="ARBA00022614"/>
    </source>
</evidence>
<dbReference type="InterPro" id="IPR013210">
    <property type="entry name" value="LRR_N_plant-typ"/>
</dbReference>
<dbReference type="PANTHER" id="PTHR46084:SF14">
    <property type="entry name" value="PROTEIN KINASE DOMAIN-CONTAINING PROTEIN"/>
    <property type="match status" value="1"/>
</dbReference>
<evidence type="ECO:0000256" key="3">
    <source>
        <dbReference type="ARBA" id="ARBA00022729"/>
    </source>
</evidence>
<evidence type="ECO:0000256" key="9">
    <source>
        <dbReference type="SAM" id="Phobius"/>
    </source>
</evidence>
<keyword evidence="1" id="KW-0433">Leucine-rich repeat</keyword>
<dbReference type="InterPro" id="IPR000719">
    <property type="entry name" value="Prot_kinase_dom"/>
</dbReference>
<feature type="signal peptide" evidence="10">
    <location>
        <begin position="1"/>
        <end position="26"/>
    </location>
</feature>
<dbReference type="PANTHER" id="PTHR46084">
    <property type="entry name" value="PROTEIN MALE DISCOVERER 2"/>
    <property type="match status" value="1"/>
</dbReference>
<keyword evidence="12" id="KW-0675">Receptor</keyword>
<feature type="region of interest" description="Disordered" evidence="8">
    <location>
        <begin position="203"/>
        <end position="298"/>
    </location>
</feature>
<dbReference type="Pfam" id="PF13855">
    <property type="entry name" value="LRR_8"/>
    <property type="match status" value="1"/>
</dbReference>
<dbReference type="GO" id="GO:0004672">
    <property type="term" value="F:protein kinase activity"/>
    <property type="evidence" value="ECO:0007669"/>
    <property type="project" value="InterPro"/>
</dbReference>
<keyword evidence="4" id="KW-0677">Repeat</keyword>
<dbReference type="InterPro" id="IPR032675">
    <property type="entry name" value="LRR_dom_sf"/>
</dbReference>
<dbReference type="InterPro" id="IPR001611">
    <property type="entry name" value="Leu-rich_rpt"/>
</dbReference>
<evidence type="ECO:0000256" key="5">
    <source>
        <dbReference type="ARBA" id="ARBA00022989"/>
    </source>
</evidence>
<keyword evidence="12" id="KW-0808">Transferase</keyword>
<keyword evidence="12" id="KW-0418">Kinase</keyword>
<comment type="subcellular location">
    <subcellularLocation>
        <location evidence="7">Endomembrane system</location>
        <topology evidence="7">Single-pass type I membrane protein</topology>
    </subcellularLocation>
</comment>
<dbReference type="GO" id="GO:0005524">
    <property type="term" value="F:ATP binding"/>
    <property type="evidence" value="ECO:0007669"/>
    <property type="project" value="InterPro"/>
</dbReference>
<keyword evidence="2 9" id="KW-0812">Transmembrane</keyword>
<dbReference type="Pfam" id="PF08263">
    <property type="entry name" value="LRRNT_2"/>
    <property type="match status" value="1"/>
</dbReference>
<evidence type="ECO:0000256" key="2">
    <source>
        <dbReference type="ARBA" id="ARBA00022692"/>
    </source>
</evidence>
<dbReference type="PROSITE" id="PS50011">
    <property type="entry name" value="PROTEIN_KINASE_DOM"/>
    <property type="match status" value="1"/>
</dbReference>
<name>A0A1D1ZKL2_9ARAE</name>
<dbReference type="Gene3D" id="1.10.510.10">
    <property type="entry name" value="Transferase(Phosphotransferase) domain 1"/>
    <property type="match status" value="1"/>
</dbReference>
<keyword evidence="5 9" id="KW-1133">Transmembrane helix</keyword>
<evidence type="ECO:0000256" key="6">
    <source>
        <dbReference type="ARBA" id="ARBA00023136"/>
    </source>
</evidence>
<feature type="compositionally biased region" description="Pro residues" evidence="8">
    <location>
        <begin position="220"/>
        <end position="229"/>
    </location>
</feature>
<feature type="chain" id="PRO_5008901075" evidence="10">
    <location>
        <begin position="27"/>
        <end position="657"/>
    </location>
</feature>
<dbReference type="EMBL" id="GDJX01000406">
    <property type="protein sequence ID" value="JAT67530.1"/>
    <property type="molecule type" value="Transcribed_RNA"/>
</dbReference>
<organism evidence="12">
    <name type="scientific">Anthurium amnicola</name>
    <dbReference type="NCBI Taxonomy" id="1678845"/>
    <lineage>
        <taxon>Eukaryota</taxon>
        <taxon>Viridiplantae</taxon>
        <taxon>Streptophyta</taxon>
        <taxon>Embryophyta</taxon>
        <taxon>Tracheophyta</taxon>
        <taxon>Spermatophyta</taxon>
        <taxon>Magnoliopsida</taxon>
        <taxon>Liliopsida</taxon>
        <taxon>Araceae</taxon>
        <taxon>Pothoideae</taxon>
        <taxon>Potheae</taxon>
        <taxon>Anthurium</taxon>
    </lineage>
</organism>
<keyword evidence="6 9" id="KW-0472">Membrane</keyword>
<dbReference type="Pfam" id="PF07714">
    <property type="entry name" value="PK_Tyr_Ser-Thr"/>
    <property type="match status" value="1"/>
</dbReference>
<dbReference type="InterPro" id="IPR011009">
    <property type="entry name" value="Kinase-like_dom_sf"/>
</dbReference>
<dbReference type="SUPFAM" id="SSF56112">
    <property type="entry name" value="Protein kinase-like (PK-like)"/>
    <property type="match status" value="1"/>
</dbReference>
<evidence type="ECO:0000313" key="12">
    <source>
        <dbReference type="EMBL" id="JAT67530.1"/>
    </source>
</evidence>
<dbReference type="InterPro" id="IPR001245">
    <property type="entry name" value="Ser-Thr/Tyr_kinase_cat_dom"/>
</dbReference>
<protein>
    <submittedName>
        <fullName evidence="12">Putative LRR receptor-like serine/threonine-protein kinase At5g45840</fullName>
    </submittedName>
</protein>
<accession>A0A1D1ZKL2</accession>
<proteinExistence type="predicted"/>
<feature type="compositionally biased region" description="Polar residues" evidence="8">
    <location>
        <begin position="247"/>
        <end position="257"/>
    </location>
</feature>
<evidence type="ECO:0000256" key="7">
    <source>
        <dbReference type="ARBA" id="ARBA00046288"/>
    </source>
</evidence>
<keyword evidence="3 10" id="KW-0732">Signal</keyword>
<evidence type="ECO:0000256" key="4">
    <source>
        <dbReference type="ARBA" id="ARBA00022737"/>
    </source>
</evidence>
<dbReference type="SUPFAM" id="SSF52058">
    <property type="entry name" value="L domain-like"/>
    <property type="match status" value="1"/>
</dbReference>
<feature type="compositionally biased region" description="Polar residues" evidence="8">
    <location>
        <begin position="275"/>
        <end position="291"/>
    </location>
</feature>
<dbReference type="Gene3D" id="3.30.200.20">
    <property type="entry name" value="Phosphorylase Kinase, domain 1"/>
    <property type="match status" value="1"/>
</dbReference>